<dbReference type="SUPFAM" id="SSF48239">
    <property type="entry name" value="Terpenoid cyclases/Protein prenyltransferases"/>
    <property type="match status" value="2"/>
</dbReference>
<dbReference type="OrthoDB" id="1947068at2"/>
<dbReference type="InterPro" id="IPR001119">
    <property type="entry name" value="SLH_dom"/>
</dbReference>
<comment type="caution">
    <text evidence="3">The sequence shown here is derived from an EMBL/GenBank/DDBJ whole genome shotgun (WGS) entry which is preliminary data.</text>
</comment>
<dbReference type="Gene3D" id="1.50.10.20">
    <property type="match status" value="2"/>
</dbReference>
<feature type="domain" description="SLH" evidence="2">
    <location>
        <begin position="1062"/>
        <end position="1125"/>
    </location>
</feature>
<dbReference type="Pfam" id="PF00395">
    <property type="entry name" value="SLH"/>
    <property type="match status" value="3"/>
</dbReference>
<dbReference type="InterPro" id="IPR051465">
    <property type="entry name" value="Cell_Envelope_Struct_Comp"/>
</dbReference>
<dbReference type="InterPro" id="IPR000906">
    <property type="entry name" value="ZU5_dom"/>
</dbReference>
<proteinExistence type="predicted"/>
<evidence type="ECO:0000256" key="1">
    <source>
        <dbReference type="ARBA" id="ARBA00022737"/>
    </source>
</evidence>
<dbReference type="PROSITE" id="PS51272">
    <property type="entry name" value="SLH"/>
    <property type="match status" value="3"/>
</dbReference>
<dbReference type="Pfam" id="PF14478">
    <property type="entry name" value="DUF4430"/>
    <property type="match status" value="1"/>
</dbReference>
<dbReference type="InterPro" id="IPR008930">
    <property type="entry name" value="Terpenoid_cyclase/PrenylTrfase"/>
</dbReference>
<dbReference type="Proteomes" id="UP000471031">
    <property type="component" value="Unassembled WGS sequence"/>
</dbReference>
<sequence length="1186" mass="125789">MRGLILLRPLYRIHRSSRKSVALILALLLLWSCCFPFVAAQAAADDPAVKAGELAAKAVDFIHGKGQNGESIDGYTAATLIAAKEDLSAAKWTPPYSISVKGQLLAEADALTIGHEVGSSNNLITYLLANQNADGSFGPYANEYGTKVNIEALARIKDDLPAGALKERVVQALAKGGGFLRDRYAQSRETYSNGGFATFDARFVASLTLAGADLAQSPWLRDGKTLRDQAVSDAVYAAENPAGRSATELAKHLTALSLLQPGHEKIDLLGNAIRGQQQTVGDSVYFGASIYDDVAVLSALGQGNQLGDIDPVKALAYLNMYRTAHSDDWGTPAGVAYGSYSPEEPELTAQVLSALSGFTHGRDVDAAVADIETYLKSIQRKDTAAIPVSGDSSTTTAETLIALKRLGLTFDQYARVDTGWAKEPPVKPLALSLLAMEALKEGDRANRLADMLLARHSPQQGFSNSIYSDGWAYLALGEAGKNGTIKDDARAYLLGKQQQNGVDKGAWGESFGSVFYPDFMATAQAIRSLKSLPAVDNDTDVQQAIADGLAYLKSKQQVDGGGFGGPYDDPVVDTAELVITMKKMALNPADLKDSNQHSPVDWMLTKALNDDGSFGGSRNVFGATEALAAYLALGAQLNGGGTGGGTGGPTDPQGDSAEVNVAVIGPAGEKLFGPATVTVRRDGRWGMTALGTLEGASVSYTERSGFVTAIAGQSNQGLSGWMFKVNNVTPMMAAKDKAIKGGDKVIWWYSVDMNNTGPTWSDVVSGKNLGGGQTGGAVPAGVNEQNSRLPKALQVTNKAIEALENLKKDAPMAQATPLAAAGPQLALLQVVGEYRPLSDQAYQQQQRELTENRVALQQEVKADQGAVLADAKGEIALAVPANALSGDTKLTIQEIAAPSSTDPSAQQAPSGFAFLSPTYRFGPDGTTFAKPVTVAWRVALPPAVKPEDLALAVFEEKTKAWMRLPAVFDGTKGVFLAQLPHFSDYALMVKKSVETVPAAANKVQAVFVDLAGFEWAAESIRRLSDADILRGVAPDRFEPQRTVTRAEFAALLVRCRQLPATGQANFRDVQPDDWYAPPVAAAVQAGIVKGDPDGAFRPVDPVTREEMAVMVGKALHWQTEESAAISFIDQESLSPWARPWVAQAVRLGLLRGYADGSFQPQAKANRAEAAALVDKLMKQTPAAKSN</sequence>
<dbReference type="PANTHER" id="PTHR43308:SF5">
    <property type="entry name" value="S-LAYER PROTEIN _ PEPTIDOGLYCAN ENDO-BETA-N-ACETYLGLUCOSAMINIDASE"/>
    <property type="match status" value="1"/>
</dbReference>
<gene>
    <name evidence="3" type="ORF">GTO89_15220</name>
</gene>
<keyword evidence="4" id="KW-1185">Reference proteome</keyword>
<accession>A0A845LCJ5</accession>
<evidence type="ECO:0000259" key="2">
    <source>
        <dbReference type="PROSITE" id="PS51272"/>
    </source>
</evidence>
<dbReference type="Gene3D" id="2.60.220.30">
    <property type="match status" value="1"/>
</dbReference>
<dbReference type="EMBL" id="WXEX01000015">
    <property type="protein sequence ID" value="MZP44382.1"/>
    <property type="molecule type" value="Genomic_DNA"/>
</dbReference>
<feature type="domain" description="SLH" evidence="2">
    <location>
        <begin position="1126"/>
        <end position="1186"/>
    </location>
</feature>
<organism evidence="3 4">
    <name type="scientific">Heliomicrobium gestii</name>
    <name type="common">Heliobacterium gestii</name>
    <dbReference type="NCBI Taxonomy" id="2699"/>
    <lineage>
        <taxon>Bacteria</taxon>
        <taxon>Bacillati</taxon>
        <taxon>Bacillota</taxon>
        <taxon>Clostridia</taxon>
        <taxon>Eubacteriales</taxon>
        <taxon>Heliobacteriaceae</taxon>
        <taxon>Heliomicrobium</taxon>
    </lineage>
</organism>
<evidence type="ECO:0000313" key="4">
    <source>
        <dbReference type="Proteomes" id="UP000471031"/>
    </source>
</evidence>
<reference evidence="3 4" key="1">
    <citation type="submission" date="2020-01" db="EMBL/GenBank/DDBJ databases">
        <title>Whole genome sequence of Heliobacterium gestii DSM 11169.</title>
        <authorList>
            <person name="Kyndt J.A."/>
            <person name="Meyer T.E."/>
        </authorList>
    </citation>
    <scope>NUCLEOTIDE SEQUENCE [LARGE SCALE GENOMIC DNA]</scope>
    <source>
        <strain evidence="3 4">DSM 11169</strain>
    </source>
</reference>
<dbReference type="Pfam" id="PF00791">
    <property type="entry name" value="ZU5"/>
    <property type="match status" value="1"/>
</dbReference>
<dbReference type="RefSeq" id="WP_161262948.1">
    <property type="nucleotide sequence ID" value="NZ_JAFBDC010000015.1"/>
</dbReference>
<feature type="domain" description="SLH" evidence="2">
    <location>
        <begin position="1003"/>
        <end position="1061"/>
    </location>
</feature>
<dbReference type="PANTHER" id="PTHR43308">
    <property type="entry name" value="OUTER MEMBRANE PROTEIN ALPHA-RELATED"/>
    <property type="match status" value="1"/>
</dbReference>
<dbReference type="InterPro" id="IPR027954">
    <property type="entry name" value="Transcobalamin-like_C"/>
</dbReference>
<evidence type="ECO:0000313" key="3">
    <source>
        <dbReference type="EMBL" id="MZP44382.1"/>
    </source>
</evidence>
<keyword evidence="1" id="KW-0677">Repeat</keyword>
<dbReference type="AlphaFoldDB" id="A0A845LCJ5"/>
<protein>
    <submittedName>
        <fullName evidence="3">DUF4430 domain-containing protein</fullName>
    </submittedName>
</protein>
<name>A0A845LCJ5_HELGE</name>